<dbReference type="Pfam" id="PF12947">
    <property type="entry name" value="EGF_3"/>
    <property type="match status" value="1"/>
</dbReference>
<evidence type="ECO:0000256" key="10">
    <source>
        <dbReference type="ARBA" id="ARBA00023136"/>
    </source>
</evidence>
<evidence type="ECO:0000313" key="17">
    <source>
        <dbReference type="EMBL" id="KAJ8307100.1"/>
    </source>
</evidence>
<dbReference type="Proteomes" id="UP001217089">
    <property type="component" value="Unassembled WGS sequence"/>
</dbReference>
<evidence type="ECO:0000256" key="3">
    <source>
        <dbReference type="ARBA" id="ARBA00022525"/>
    </source>
</evidence>
<dbReference type="InterPro" id="IPR005533">
    <property type="entry name" value="AMOP_dom"/>
</dbReference>
<gene>
    <name evidence="17" type="ORF">KUTeg_015184</name>
</gene>
<sequence length="1300" mass="143199">MLITDGYQTYSLFTYATLEIQTQLFKVLMGWQYRDGDTDVHYTHPASLTSSLFTDLLTSGINKQDKKGLWIFRMDSCSSAIINYDAMCHNWVTSVGIKQRDEVEFLNTNLIKCPCNKKAVQRDLRFIADFSNDGCYYTQFSPKGHSGVRKCCYSPLTSGLLMSVPGAGYIQLYRSKFNATQHQQQDIIPYESCCVYSNLCDLFYAQRPTDNCKGYKPAEIGSCFGDPHIQTYDGLKYTYNGLGEYILLQIRNNSREILNLQARTVQAKDSLGRPVKATVFSGFAAREINGGFFQVEINFNKTGLLIRANDMDVTLDFYKSSSFECDKNDLKLKRTGANDLTVIFPTEISFQISLKVEMLDIAITIPDVLMGRASFEGLMGNFNGDPAGDFQTPSGNSLFSNITDEAIHKFSELWRTNVQNSIFVYPSGSSNQEYQDPSFKPVYLSNMPSISTAVTTTCGDSQSCIFDFLVTGLQAVAQTTRQVEDDVNTTITEDKNNIPLVIGPLSLNVIVNTTVTLLANVTDSDGDDVTLNLIGSVIAAKSGRGTVELIYDWTVLNTYENQISFFAVDSKNGTSSTVTTQVRICSGCSGHGICDFDVTFSQTVPCLCDTGWVGDHCQTDFFGCYNNSCPVGSQCLDLTPEEQRDTGVTYRCTDCPIGYTFNDNKTKCIDIDECTLRTKTSCDQKCINTFGSYTCSCKDGYRIHGTRCIDIEECIEMTDDCEQVCINTAGSYNCSCYHGYQLKDDSKTCQDIQVNCTQDQCHHICVMNGTNYNCSCCRGYTLSSDNKTCIDIDECSIVGTCPQTCTNTDGAFVCGCYDGYKPLQSDKKSCIACDSLHWGPNCTNQCKCGQYSDGCDPVRGCLCRSGWTGEYCNVNIDECSTKQDTCTIFETCVDTPGSYSCQCHNGYTRSANGYCDDIDECMSGGNNCNVDATCINTRGSFVCVCNNGLTGDGITCTDIDECAMGLCSCQHLCTNAYGGYNCDCYVGYVLQDDRRNCLADILTKDSPCYGQNCSVVDGGCGVNQTTNNGYCFCDVGYRLNTDNTCIDNDECIDSKTNICQQICNNTSGGFTCGCYHGYTLASDGHSCINCSYLDKWGDNCAYSCDCKIGADRCDISLGCVCRAGWTGTHCELNINECNRTSSPCGELQLCVDTIGSFRCQCQDGYKINMDNVCEDEDECHLSTALCNQRCTNAQGGYVCGCKDGFSLSNNYICVDLDECLLNSDLCEQGCINTLGSYYCVCNEGFKYETDQKHCIKDSLSDPCKDNQCSYGCLVINGTDVCHCPSDFKLNNDNVTLSSFT</sequence>
<dbReference type="InterPro" id="IPR018097">
    <property type="entry name" value="EGF_Ca-bd_CS"/>
</dbReference>
<evidence type="ECO:0000256" key="9">
    <source>
        <dbReference type="ARBA" id="ARBA00022989"/>
    </source>
</evidence>
<evidence type="ECO:0000256" key="8">
    <source>
        <dbReference type="ARBA" id="ARBA00022837"/>
    </source>
</evidence>
<feature type="domain" description="EGF-like" evidence="14">
    <location>
        <begin position="958"/>
        <end position="998"/>
    </location>
</feature>
<name>A0ABQ9EPK5_TEGGR</name>
<feature type="domain" description="AMOP" evidence="15">
    <location>
        <begin position="80"/>
        <end position="207"/>
    </location>
</feature>
<keyword evidence="9" id="KW-1133">Transmembrane helix</keyword>
<evidence type="ECO:0000256" key="12">
    <source>
        <dbReference type="ARBA" id="ARBA00023180"/>
    </source>
</evidence>
<organism evidence="17 18">
    <name type="scientific">Tegillarca granosa</name>
    <name type="common">Malaysian cockle</name>
    <name type="synonym">Anadara granosa</name>
    <dbReference type="NCBI Taxonomy" id="220873"/>
    <lineage>
        <taxon>Eukaryota</taxon>
        <taxon>Metazoa</taxon>
        <taxon>Spiralia</taxon>
        <taxon>Lophotrochozoa</taxon>
        <taxon>Mollusca</taxon>
        <taxon>Bivalvia</taxon>
        <taxon>Autobranchia</taxon>
        <taxon>Pteriomorphia</taxon>
        <taxon>Arcoida</taxon>
        <taxon>Arcoidea</taxon>
        <taxon>Arcidae</taxon>
        <taxon>Tegillarca</taxon>
    </lineage>
</organism>
<comment type="subcellular location">
    <subcellularLocation>
        <location evidence="1">Membrane</location>
    </subcellularLocation>
    <subcellularLocation>
        <location evidence="2">Secreted</location>
    </subcellularLocation>
</comment>
<dbReference type="Pfam" id="PF12662">
    <property type="entry name" value="cEGF"/>
    <property type="match status" value="1"/>
</dbReference>
<dbReference type="SMART" id="SM00216">
    <property type="entry name" value="VWD"/>
    <property type="match status" value="1"/>
</dbReference>
<dbReference type="PROSITE" id="PS51233">
    <property type="entry name" value="VWFD"/>
    <property type="match status" value="1"/>
</dbReference>
<feature type="domain" description="VWFD" evidence="16">
    <location>
        <begin position="219"/>
        <end position="422"/>
    </location>
</feature>
<evidence type="ECO:0000259" key="14">
    <source>
        <dbReference type="PROSITE" id="PS50026"/>
    </source>
</evidence>
<comment type="caution">
    <text evidence="17">The sequence shown here is derived from an EMBL/GenBank/DDBJ whole genome shotgun (WGS) entry which is preliminary data.</text>
</comment>
<protein>
    <submittedName>
        <fullName evidence="17">Uncharacterized protein</fullName>
    </submittedName>
</protein>
<dbReference type="EMBL" id="JARBDR010000793">
    <property type="protein sequence ID" value="KAJ8307100.1"/>
    <property type="molecule type" value="Genomic_DNA"/>
</dbReference>
<keyword evidence="10" id="KW-0472">Membrane</keyword>
<dbReference type="InterPro" id="IPR000742">
    <property type="entry name" value="EGF"/>
</dbReference>
<dbReference type="PROSITE" id="PS50026">
    <property type="entry name" value="EGF_3"/>
    <property type="match status" value="4"/>
</dbReference>
<evidence type="ECO:0000256" key="1">
    <source>
        <dbReference type="ARBA" id="ARBA00004370"/>
    </source>
</evidence>
<feature type="domain" description="EGF-like" evidence="14">
    <location>
        <begin position="1133"/>
        <end position="1174"/>
    </location>
</feature>
<proteinExistence type="predicted"/>
<keyword evidence="6" id="KW-0732">Signal</keyword>
<dbReference type="SUPFAM" id="SSF57196">
    <property type="entry name" value="EGF/Laminin"/>
    <property type="match status" value="2"/>
</dbReference>
<dbReference type="SMART" id="SM00179">
    <property type="entry name" value="EGF_CA"/>
    <property type="match status" value="11"/>
</dbReference>
<dbReference type="CDD" id="cd00054">
    <property type="entry name" value="EGF_CA"/>
    <property type="match status" value="5"/>
</dbReference>
<keyword evidence="8" id="KW-0106">Calcium</keyword>
<dbReference type="InterPro" id="IPR024731">
    <property type="entry name" value="NELL2-like_EGF"/>
</dbReference>
<evidence type="ECO:0000256" key="2">
    <source>
        <dbReference type="ARBA" id="ARBA00004613"/>
    </source>
</evidence>
<dbReference type="InterPro" id="IPR026823">
    <property type="entry name" value="cEGF"/>
</dbReference>
<keyword evidence="12" id="KW-0325">Glycoprotein</keyword>
<dbReference type="InterPro" id="IPR001881">
    <property type="entry name" value="EGF-like_Ca-bd_dom"/>
</dbReference>
<evidence type="ECO:0000259" key="16">
    <source>
        <dbReference type="PROSITE" id="PS51233"/>
    </source>
</evidence>
<dbReference type="SUPFAM" id="SSF57184">
    <property type="entry name" value="Growth factor receptor domain"/>
    <property type="match status" value="4"/>
</dbReference>
<dbReference type="PROSITE" id="PS50856">
    <property type="entry name" value="AMOP"/>
    <property type="match status" value="1"/>
</dbReference>
<feature type="domain" description="EGF-like" evidence="14">
    <location>
        <begin position="875"/>
        <end position="916"/>
    </location>
</feature>
<evidence type="ECO:0000256" key="7">
    <source>
        <dbReference type="ARBA" id="ARBA00022737"/>
    </source>
</evidence>
<reference evidence="17 18" key="1">
    <citation type="submission" date="2022-12" db="EMBL/GenBank/DDBJ databases">
        <title>Chromosome-level genome of Tegillarca granosa.</title>
        <authorList>
            <person name="Kim J."/>
        </authorList>
    </citation>
    <scope>NUCLEOTIDE SEQUENCE [LARGE SCALE GENOMIC DNA]</scope>
    <source>
        <strain evidence="17">Teg-2019</strain>
        <tissue evidence="17">Adductor muscle</tissue>
    </source>
</reference>
<dbReference type="InterPro" id="IPR001846">
    <property type="entry name" value="VWF_type-D"/>
</dbReference>
<evidence type="ECO:0000256" key="6">
    <source>
        <dbReference type="ARBA" id="ARBA00022729"/>
    </source>
</evidence>
<dbReference type="Pfam" id="PF07645">
    <property type="entry name" value="EGF_CA"/>
    <property type="match status" value="8"/>
</dbReference>
<keyword evidence="11" id="KW-1015">Disulfide bond</keyword>
<keyword evidence="7" id="KW-0677">Repeat</keyword>
<dbReference type="InterPro" id="IPR049883">
    <property type="entry name" value="NOTCH1_EGF-like"/>
</dbReference>
<keyword evidence="3" id="KW-0964">Secreted</keyword>
<feature type="domain" description="EGF-like" evidence="14">
    <location>
        <begin position="917"/>
        <end position="957"/>
    </location>
</feature>
<dbReference type="SMART" id="SM00723">
    <property type="entry name" value="AMOP"/>
    <property type="match status" value="1"/>
</dbReference>
<evidence type="ECO:0000256" key="11">
    <source>
        <dbReference type="ARBA" id="ARBA00023157"/>
    </source>
</evidence>
<dbReference type="Gene3D" id="2.10.25.10">
    <property type="entry name" value="Laminin"/>
    <property type="match status" value="12"/>
</dbReference>
<dbReference type="Pfam" id="PF23263">
    <property type="entry name" value="C8-3_MUC4"/>
    <property type="match status" value="1"/>
</dbReference>
<evidence type="ECO:0000313" key="18">
    <source>
        <dbReference type="Proteomes" id="UP001217089"/>
    </source>
</evidence>
<evidence type="ECO:0000259" key="15">
    <source>
        <dbReference type="PROSITE" id="PS50856"/>
    </source>
</evidence>
<evidence type="ECO:0000256" key="13">
    <source>
        <dbReference type="PROSITE-ProRule" id="PRU00076"/>
    </source>
</evidence>
<dbReference type="PROSITE" id="PS00022">
    <property type="entry name" value="EGF_1"/>
    <property type="match status" value="1"/>
</dbReference>
<keyword evidence="5" id="KW-0812">Transmembrane</keyword>
<evidence type="ECO:0000256" key="4">
    <source>
        <dbReference type="ARBA" id="ARBA00022536"/>
    </source>
</evidence>
<evidence type="ECO:0000256" key="5">
    <source>
        <dbReference type="ARBA" id="ARBA00022692"/>
    </source>
</evidence>
<comment type="caution">
    <text evidence="13">Lacks conserved residue(s) required for the propagation of feature annotation.</text>
</comment>
<dbReference type="PROSITE" id="PS01186">
    <property type="entry name" value="EGF_2"/>
    <property type="match status" value="8"/>
</dbReference>
<accession>A0ABQ9EPK5</accession>
<dbReference type="PANTHER" id="PTHR24039">
    <property type="entry name" value="FIBRILLIN-RELATED"/>
    <property type="match status" value="1"/>
</dbReference>
<dbReference type="InterPro" id="IPR009030">
    <property type="entry name" value="Growth_fac_rcpt_cys_sf"/>
</dbReference>
<dbReference type="PROSITE" id="PS01187">
    <property type="entry name" value="EGF_CA"/>
    <property type="match status" value="5"/>
</dbReference>
<dbReference type="PROSITE" id="PS00010">
    <property type="entry name" value="ASX_HYDROXYL"/>
    <property type="match status" value="6"/>
</dbReference>
<dbReference type="InterPro" id="IPR000152">
    <property type="entry name" value="EGF-type_Asp/Asn_hydroxyl_site"/>
</dbReference>
<dbReference type="SMART" id="SM00181">
    <property type="entry name" value="EGF"/>
    <property type="match status" value="17"/>
</dbReference>
<dbReference type="InterPro" id="IPR056619">
    <property type="entry name" value="C8-3_MUC4"/>
</dbReference>
<keyword evidence="4 13" id="KW-0245">EGF-like domain</keyword>
<keyword evidence="18" id="KW-1185">Reference proteome</keyword>